<protein>
    <submittedName>
        <fullName evidence="1">Uncharacterized protein</fullName>
    </submittedName>
</protein>
<organism evidence="1 2">
    <name type="scientific">Prorocentrum cordatum</name>
    <dbReference type="NCBI Taxonomy" id="2364126"/>
    <lineage>
        <taxon>Eukaryota</taxon>
        <taxon>Sar</taxon>
        <taxon>Alveolata</taxon>
        <taxon>Dinophyceae</taxon>
        <taxon>Prorocentrales</taxon>
        <taxon>Prorocentraceae</taxon>
        <taxon>Prorocentrum</taxon>
    </lineage>
</organism>
<proteinExistence type="predicted"/>
<dbReference type="Proteomes" id="UP001189429">
    <property type="component" value="Unassembled WGS sequence"/>
</dbReference>
<reference evidence="1" key="1">
    <citation type="submission" date="2023-10" db="EMBL/GenBank/DDBJ databases">
        <authorList>
            <person name="Chen Y."/>
            <person name="Shah S."/>
            <person name="Dougan E. K."/>
            <person name="Thang M."/>
            <person name="Chan C."/>
        </authorList>
    </citation>
    <scope>NUCLEOTIDE SEQUENCE [LARGE SCALE GENOMIC DNA]</scope>
</reference>
<comment type="caution">
    <text evidence="1">The sequence shown here is derived from an EMBL/GenBank/DDBJ whole genome shotgun (WGS) entry which is preliminary data.</text>
</comment>
<evidence type="ECO:0000313" key="2">
    <source>
        <dbReference type="Proteomes" id="UP001189429"/>
    </source>
</evidence>
<feature type="non-terminal residue" evidence="1">
    <location>
        <position position="1"/>
    </location>
</feature>
<sequence>APKEGVAHKLNETFAVKFESAAYAKATARSSIPQKFPFLCRRNIIIGRVWQAVSNHFASKGIGQGIVLRVNGHKGILFFTKNEEVTVLCALAENPDASASIKSEFAAFQTLQMSKKQ</sequence>
<keyword evidence="2" id="KW-1185">Reference proteome</keyword>
<name>A0ABN9VAT2_9DINO</name>
<feature type="non-terminal residue" evidence="1">
    <location>
        <position position="117"/>
    </location>
</feature>
<evidence type="ECO:0000313" key="1">
    <source>
        <dbReference type="EMBL" id="CAK0869727.1"/>
    </source>
</evidence>
<accession>A0ABN9VAT2</accession>
<dbReference type="EMBL" id="CAUYUJ010016878">
    <property type="protein sequence ID" value="CAK0869727.1"/>
    <property type="molecule type" value="Genomic_DNA"/>
</dbReference>
<gene>
    <name evidence="1" type="ORF">PCOR1329_LOCUS55986</name>
</gene>